<evidence type="ECO:0000313" key="3">
    <source>
        <dbReference type="Proteomes" id="UP000646827"/>
    </source>
</evidence>
<feature type="compositionally biased region" description="Basic residues" evidence="1">
    <location>
        <begin position="289"/>
        <end position="298"/>
    </location>
</feature>
<keyword evidence="3" id="KW-1185">Reference proteome</keyword>
<protein>
    <submittedName>
        <fullName evidence="2">Uncharacterized protein</fullName>
    </submittedName>
</protein>
<dbReference type="OrthoDB" id="2363028at2759"/>
<sequence length="527" mass="59463">MLLRPAKIFTPLHQLRHFLETKVTELVQQQPTVSSALQNAKTRFYHISAQQQQQVIAKIHFNNAKAPTLFHVAEQEQQRLLKTLQQQFPIVKIFSSPTIARPPNAYQFSFASATSQQYRTIMSSTTSSSGGNILGGQADGFYAAANGFYNSSGCGVFPRTVVGYARTPFATRHFSTAKSPCVSLFQQTTNNTVTNTGFSHISSRFVSPAGSKMSSPFSNGNESHARPSALSNTSNDDENQNPSNNKAGMFSRQHQCRGMSDLIQEEEVYPNKRRQPGLVRRGSVTGTSRRQRRHHQQRTHNNSGNKGKTTLRFEYIRHDDLSCKYTPQHSKDTAATPANRHHHWHSSRVKAPPDKKEQVPKELTVVYLSFQLDGTTLWNSSELSSSQILDSSLVRSVHSVAELYQHYLAQVVMLLNQLQCHGKFRAILNGNELCVMFPSSEHWPEEDRITLARQWLIQIGIDPDNSSYVVLKEMILPPEQQQHELQNSNFKDLAEEQVLGPEYFKGIQLFLDHVDDLIETGPAFGRR</sequence>
<feature type="compositionally biased region" description="Polar residues" evidence="1">
    <location>
        <begin position="212"/>
        <end position="222"/>
    </location>
</feature>
<evidence type="ECO:0000313" key="2">
    <source>
        <dbReference type="EMBL" id="KAG2227758.1"/>
    </source>
</evidence>
<feature type="compositionally biased region" description="Basic residues" evidence="1">
    <location>
        <begin position="339"/>
        <end position="348"/>
    </location>
</feature>
<dbReference type="AlphaFoldDB" id="A0A8H7SGN4"/>
<evidence type="ECO:0000256" key="1">
    <source>
        <dbReference type="SAM" id="MobiDB-lite"/>
    </source>
</evidence>
<feature type="compositionally biased region" description="Polar residues" evidence="1">
    <location>
        <begin position="229"/>
        <end position="246"/>
    </location>
</feature>
<feature type="region of interest" description="Disordered" evidence="1">
    <location>
        <begin position="326"/>
        <end position="356"/>
    </location>
</feature>
<gene>
    <name evidence="2" type="ORF">INT45_004800</name>
</gene>
<dbReference type="EMBL" id="JAEPRB010000005">
    <property type="protein sequence ID" value="KAG2227758.1"/>
    <property type="molecule type" value="Genomic_DNA"/>
</dbReference>
<reference evidence="2 3" key="1">
    <citation type="submission" date="2020-12" db="EMBL/GenBank/DDBJ databases">
        <title>Metabolic potential, ecology and presence of endohyphal bacteria is reflected in genomic diversity of Mucoromycotina.</title>
        <authorList>
            <person name="Muszewska A."/>
            <person name="Okrasinska A."/>
            <person name="Steczkiewicz K."/>
            <person name="Drgas O."/>
            <person name="Orlowska M."/>
            <person name="Perlinska-Lenart U."/>
            <person name="Aleksandrzak-Piekarczyk T."/>
            <person name="Szatraj K."/>
            <person name="Zielenkiewicz U."/>
            <person name="Pilsyk S."/>
            <person name="Malc E."/>
            <person name="Mieczkowski P."/>
            <person name="Kruszewska J.S."/>
            <person name="Biernat P."/>
            <person name="Pawlowska J."/>
        </authorList>
    </citation>
    <scope>NUCLEOTIDE SEQUENCE [LARGE SCALE GENOMIC DNA]</scope>
    <source>
        <strain evidence="2 3">CBS 142.35</strain>
    </source>
</reference>
<dbReference type="Proteomes" id="UP000646827">
    <property type="component" value="Unassembled WGS sequence"/>
</dbReference>
<accession>A0A8H7SGN4</accession>
<proteinExistence type="predicted"/>
<comment type="caution">
    <text evidence="2">The sequence shown here is derived from an EMBL/GenBank/DDBJ whole genome shotgun (WGS) entry which is preliminary data.</text>
</comment>
<organism evidence="2 3">
    <name type="scientific">Circinella minor</name>
    <dbReference type="NCBI Taxonomy" id="1195481"/>
    <lineage>
        <taxon>Eukaryota</taxon>
        <taxon>Fungi</taxon>
        <taxon>Fungi incertae sedis</taxon>
        <taxon>Mucoromycota</taxon>
        <taxon>Mucoromycotina</taxon>
        <taxon>Mucoromycetes</taxon>
        <taxon>Mucorales</taxon>
        <taxon>Lichtheimiaceae</taxon>
        <taxon>Circinella</taxon>
    </lineage>
</organism>
<feature type="region of interest" description="Disordered" evidence="1">
    <location>
        <begin position="266"/>
        <end position="310"/>
    </location>
</feature>
<name>A0A8H7SGN4_9FUNG</name>
<feature type="region of interest" description="Disordered" evidence="1">
    <location>
        <begin position="209"/>
        <end position="251"/>
    </location>
</feature>